<dbReference type="RefSeq" id="WP_134716049.1">
    <property type="nucleotide sequence ID" value="NZ_SDKM01000009.1"/>
</dbReference>
<dbReference type="Pfam" id="PF04851">
    <property type="entry name" value="ResIII"/>
    <property type="match status" value="1"/>
</dbReference>
<dbReference type="InterPro" id="IPR001650">
    <property type="entry name" value="Helicase_C-like"/>
</dbReference>
<accession>A0A4Q4ZHV5</accession>
<evidence type="ECO:0000313" key="3">
    <source>
        <dbReference type="EMBL" id="RYP86934.1"/>
    </source>
</evidence>
<dbReference type="PROSITE" id="PS51194">
    <property type="entry name" value="HELICASE_CTER"/>
    <property type="match status" value="1"/>
</dbReference>
<protein>
    <submittedName>
        <fullName evidence="3">DUF3427 domain-containing protein</fullName>
    </submittedName>
</protein>
<proteinExistence type="predicted"/>
<sequence>MVAHDLNLLVDREAELAKVDPADQSHVLTRHLAEAIQRRLDAEKDPTRKLALANDLLEAIDQAGPRVVDPMRELHAVRRPSAPGQVQRYGKRPKTPLNEAALLTNAHGEPSLAAELKAEIESADSVDLLCAFVMWRGLRLLEDPLRLAQAAGVPIRVVTTTYIGGTEREALDRLVREFGAGVKVQYDAARTRLHAKAWLFRRNTGFDTAYVGSSNLSTSALLDGVEWNVRLSQRATPALLQKFEATFDSYWNSSEFEAYDPESDRDRLDDALNAARGARAGDRLTISISGLEVRPFAYQQEMLDAIQVERVVHDRHRNLVVAATGTGKTVIAALDYRRLCEGRERPTLLFVAHRREILEQSLRTYREVLGDGDFGELYVGGARPERWQHVFASVQSLTAYGVTNIPRDAFEVVVIDEFHHAEARTYRRILDHLRPGELLGLTATPERTDGTDVRSFFDGRTAAELRLWDALGADLLCPFHYFVAADGTDLRSITWSRGRYDEAELSNVYTGNDARARIVLNQLRDKVADVGAMRALGFCVSVAHAEYMASVFNEAGIPAQAVSGQTPRQERASALADLRARRVNILFAADLFNEGLDIPDVDTVLFLRPTESATVFLQQLGRGLRRTRDKAVLTVLDFVGYHRREFRFDKKLRALTGTTRAGVERQVKEGFPFLPAGCSIEMDRQSQTIVLENIRSQIANRWQQIVTELRAHGESDLSTFLGESGVELSDILRRGSHSWTRLRKDAGLPTAPGSSLEDALLKRVRAFAHVDDQERAHAYLSLLTDDAADYDSLSPHEQRLARMLYFSLWNDGGGHASYGEGFRALRAEAATRKEIASVVDLSFDAARHVALDLAGPLAHIPLRVHARYQREEILAALDFPRNPNSFREGVWHSPDINVDAFFVTLKKSEAAYSPTTMYRDYPISPTLFHWESQSTTSINSKTGQRYLTGSSSVLIFARHEQKDEFGTSPYLFLGPAHYVSHTGDRPIAITWRLEHAMPTDFFTVASAVAQ</sequence>
<dbReference type="CDD" id="cd18032">
    <property type="entry name" value="DEXHc_RE_I_III_res"/>
    <property type="match status" value="1"/>
</dbReference>
<dbReference type="Pfam" id="PF13091">
    <property type="entry name" value="PLDc_2"/>
    <property type="match status" value="1"/>
</dbReference>
<dbReference type="GO" id="GO:0016887">
    <property type="term" value="F:ATP hydrolysis activity"/>
    <property type="evidence" value="ECO:0007669"/>
    <property type="project" value="TreeGrafter"/>
</dbReference>
<dbReference type="SMART" id="SM00490">
    <property type="entry name" value="HELICc"/>
    <property type="match status" value="1"/>
</dbReference>
<dbReference type="Gene3D" id="3.30.870.10">
    <property type="entry name" value="Endonuclease Chain A"/>
    <property type="match status" value="1"/>
</dbReference>
<dbReference type="CDD" id="cd18799">
    <property type="entry name" value="SF2_C_EcoAI-like"/>
    <property type="match status" value="1"/>
</dbReference>
<dbReference type="GO" id="GO:0003677">
    <property type="term" value="F:DNA binding"/>
    <property type="evidence" value="ECO:0007669"/>
    <property type="project" value="InterPro"/>
</dbReference>
<name>A0A4Q4ZHV5_9ACTN</name>
<evidence type="ECO:0000259" key="2">
    <source>
        <dbReference type="PROSITE" id="PS51194"/>
    </source>
</evidence>
<reference evidence="3 4" key="1">
    <citation type="submission" date="2019-01" db="EMBL/GenBank/DDBJ databases">
        <title>Nocardioides guangzhouensis sp. nov., an actinobacterium isolated from soil.</title>
        <authorList>
            <person name="Fu Y."/>
            <person name="Cai Y."/>
            <person name="Lin Z."/>
            <person name="Chen P."/>
        </authorList>
    </citation>
    <scope>NUCLEOTIDE SEQUENCE [LARGE SCALE GENOMIC DNA]</scope>
    <source>
        <strain evidence="3 4">130</strain>
    </source>
</reference>
<dbReference type="OrthoDB" id="9776021at2"/>
<dbReference type="Gene3D" id="3.40.50.300">
    <property type="entry name" value="P-loop containing nucleotide triphosphate hydrolases"/>
    <property type="match status" value="2"/>
</dbReference>
<organism evidence="3 4">
    <name type="scientific">Nocardioides guangzhouensis</name>
    <dbReference type="NCBI Taxonomy" id="2497878"/>
    <lineage>
        <taxon>Bacteria</taxon>
        <taxon>Bacillati</taxon>
        <taxon>Actinomycetota</taxon>
        <taxon>Actinomycetes</taxon>
        <taxon>Propionibacteriales</taxon>
        <taxon>Nocardioidaceae</taxon>
        <taxon>Nocardioides</taxon>
    </lineage>
</organism>
<keyword evidence="4" id="KW-1185">Reference proteome</keyword>
<dbReference type="SMART" id="SM00487">
    <property type="entry name" value="DEXDc"/>
    <property type="match status" value="1"/>
</dbReference>
<dbReference type="Pfam" id="PF00271">
    <property type="entry name" value="Helicase_C"/>
    <property type="match status" value="1"/>
</dbReference>
<dbReference type="GO" id="GO:0005524">
    <property type="term" value="F:ATP binding"/>
    <property type="evidence" value="ECO:0007669"/>
    <property type="project" value="InterPro"/>
</dbReference>
<dbReference type="InterPro" id="IPR027417">
    <property type="entry name" value="P-loop_NTPase"/>
</dbReference>
<dbReference type="EMBL" id="SDKM01000009">
    <property type="protein sequence ID" value="RYP86934.1"/>
    <property type="molecule type" value="Genomic_DNA"/>
</dbReference>
<feature type="domain" description="Helicase C-terminal" evidence="2">
    <location>
        <begin position="522"/>
        <end position="671"/>
    </location>
</feature>
<dbReference type="Pfam" id="PF11907">
    <property type="entry name" value="DUF3427"/>
    <property type="match status" value="1"/>
</dbReference>
<dbReference type="InterPro" id="IPR014001">
    <property type="entry name" value="Helicase_ATP-bd"/>
</dbReference>
<dbReference type="PROSITE" id="PS51192">
    <property type="entry name" value="HELICASE_ATP_BIND_1"/>
    <property type="match status" value="1"/>
</dbReference>
<dbReference type="InterPro" id="IPR021835">
    <property type="entry name" value="DUF3427"/>
</dbReference>
<dbReference type="Proteomes" id="UP000295198">
    <property type="component" value="Unassembled WGS sequence"/>
</dbReference>
<dbReference type="InterPro" id="IPR052511">
    <property type="entry name" value="ATP-dep_Helicase"/>
</dbReference>
<evidence type="ECO:0000313" key="4">
    <source>
        <dbReference type="Proteomes" id="UP000295198"/>
    </source>
</evidence>
<dbReference type="PANTHER" id="PTHR47962">
    <property type="entry name" value="ATP-DEPENDENT HELICASE LHR-RELATED-RELATED"/>
    <property type="match status" value="1"/>
</dbReference>
<comment type="caution">
    <text evidence="3">The sequence shown here is derived from an EMBL/GenBank/DDBJ whole genome shotgun (WGS) entry which is preliminary data.</text>
</comment>
<dbReference type="SUPFAM" id="SSF56024">
    <property type="entry name" value="Phospholipase D/nuclease"/>
    <property type="match status" value="1"/>
</dbReference>
<dbReference type="PANTHER" id="PTHR47962:SF7">
    <property type="entry name" value="MITOCHONDRIAL ATP-DEPENDENT HELICASE IRC3-RELATED"/>
    <property type="match status" value="1"/>
</dbReference>
<dbReference type="SUPFAM" id="SSF52540">
    <property type="entry name" value="P-loop containing nucleoside triphosphate hydrolases"/>
    <property type="match status" value="1"/>
</dbReference>
<dbReference type="AlphaFoldDB" id="A0A4Q4ZHV5"/>
<dbReference type="InterPro" id="IPR025202">
    <property type="entry name" value="PLD-like_dom"/>
</dbReference>
<dbReference type="InterPro" id="IPR006935">
    <property type="entry name" value="Helicase/UvrB_N"/>
</dbReference>
<feature type="domain" description="Helicase ATP-binding" evidence="1">
    <location>
        <begin position="309"/>
        <end position="463"/>
    </location>
</feature>
<evidence type="ECO:0000259" key="1">
    <source>
        <dbReference type="PROSITE" id="PS51192"/>
    </source>
</evidence>
<gene>
    <name evidence="3" type="ORF">EKO23_07670</name>
</gene>